<dbReference type="NCBIfam" id="TIGR00152">
    <property type="entry name" value="dephospho-CoA kinase"/>
    <property type="match status" value="1"/>
</dbReference>
<dbReference type="OrthoDB" id="9812943at2"/>
<keyword evidence="2 5" id="KW-0547">Nucleotide-binding</keyword>
<protein>
    <recommendedName>
        <fullName evidence="5 6">Dephospho-CoA kinase</fullName>
        <ecNumber evidence="5 6">2.7.1.24</ecNumber>
    </recommendedName>
    <alternativeName>
        <fullName evidence="5">Dephosphocoenzyme A kinase</fullName>
    </alternativeName>
</protein>
<keyword evidence="8" id="KW-1185">Reference proteome</keyword>
<dbReference type="GO" id="GO:0015937">
    <property type="term" value="P:coenzyme A biosynthetic process"/>
    <property type="evidence" value="ECO:0007669"/>
    <property type="project" value="UniProtKB-UniRule"/>
</dbReference>
<comment type="subcellular location">
    <subcellularLocation>
        <location evidence="5">Cytoplasm</location>
    </subcellularLocation>
</comment>
<keyword evidence="3 5" id="KW-0067">ATP-binding</keyword>
<sequence>MIVIGITGGIGSGKTTVTNLFQELGIAVVDADVIAREVIAPGSPLLTTIADHFADHYNLDILDASGQLVRARLREIIFADSAAKEWLNAQMHPAIRDEILHQLEAATSPYVMLSAPLLLENGLDKLCQRVLVVDIPEALQLKRTQQRDSVAQSQIEAIIAAQMSREERLKRADDVIDNSGDTSALAPKVQQLHAQYLALS</sequence>
<comment type="catalytic activity">
    <reaction evidence="5">
        <text>3'-dephospho-CoA + ATP = ADP + CoA + H(+)</text>
        <dbReference type="Rhea" id="RHEA:18245"/>
        <dbReference type="ChEBI" id="CHEBI:15378"/>
        <dbReference type="ChEBI" id="CHEBI:30616"/>
        <dbReference type="ChEBI" id="CHEBI:57287"/>
        <dbReference type="ChEBI" id="CHEBI:57328"/>
        <dbReference type="ChEBI" id="CHEBI:456216"/>
        <dbReference type="EC" id="2.7.1.24"/>
    </reaction>
</comment>
<keyword evidence="4 5" id="KW-0173">Coenzyme A biosynthesis</keyword>
<evidence type="ECO:0000313" key="8">
    <source>
        <dbReference type="Proteomes" id="UP000286934"/>
    </source>
</evidence>
<dbReference type="PANTHER" id="PTHR10695">
    <property type="entry name" value="DEPHOSPHO-COA KINASE-RELATED"/>
    <property type="match status" value="1"/>
</dbReference>
<dbReference type="EMBL" id="PIPP01000002">
    <property type="protein sequence ID" value="RUO37532.1"/>
    <property type="molecule type" value="Genomic_DNA"/>
</dbReference>
<dbReference type="GO" id="GO:0004140">
    <property type="term" value="F:dephospho-CoA kinase activity"/>
    <property type="evidence" value="ECO:0007669"/>
    <property type="project" value="UniProtKB-UniRule"/>
</dbReference>
<evidence type="ECO:0000313" key="7">
    <source>
        <dbReference type="EMBL" id="RUO37532.1"/>
    </source>
</evidence>
<comment type="function">
    <text evidence="5">Catalyzes the phosphorylation of the 3'-hydroxyl group of dephosphocoenzyme A to form coenzyme A.</text>
</comment>
<evidence type="ECO:0000256" key="1">
    <source>
        <dbReference type="ARBA" id="ARBA00009018"/>
    </source>
</evidence>
<keyword evidence="5" id="KW-0808">Transferase</keyword>
<dbReference type="EC" id="2.7.1.24" evidence="5 6"/>
<keyword evidence="5" id="KW-0963">Cytoplasm</keyword>
<comment type="similarity">
    <text evidence="1 5">Belongs to the CoaE family.</text>
</comment>
<feature type="binding site" evidence="5">
    <location>
        <begin position="11"/>
        <end position="16"/>
    </location>
    <ligand>
        <name>ATP</name>
        <dbReference type="ChEBI" id="CHEBI:30616"/>
    </ligand>
</feature>
<dbReference type="SUPFAM" id="SSF52540">
    <property type="entry name" value="P-loop containing nucleoside triphosphate hydrolases"/>
    <property type="match status" value="1"/>
</dbReference>
<evidence type="ECO:0000256" key="2">
    <source>
        <dbReference type="ARBA" id="ARBA00022741"/>
    </source>
</evidence>
<dbReference type="UniPathway" id="UPA00241">
    <property type="reaction ID" value="UER00356"/>
</dbReference>
<dbReference type="Gene3D" id="3.40.50.300">
    <property type="entry name" value="P-loop containing nucleotide triphosphate hydrolases"/>
    <property type="match status" value="1"/>
</dbReference>
<keyword evidence="5 7" id="KW-0418">Kinase</keyword>
<accession>A0A432WUT8</accession>
<proteinExistence type="inferred from homology"/>
<comment type="pathway">
    <text evidence="5">Cofactor biosynthesis; coenzyme A biosynthesis; CoA from (R)-pantothenate: step 5/5.</text>
</comment>
<dbReference type="Proteomes" id="UP000286934">
    <property type="component" value="Unassembled WGS sequence"/>
</dbReference>
<dbReference type="CDD" id="cd02022">
    <property type="entry name" value="DPCK"/>
    <property type="match status" value="1"/>
</dbReference>
<gene>
    <name evidence="5" type="primary">coaE</name>
    <name evidence="7" type="ORF">CWE13_06130</name>
</gene>
<evidence type="ECO:0000256" key="5">
    <source>
        <dbReference type="HAMAP-Rule" id="MF_00376"/>
    </source>
</evidence>
<name>A0A432WUT8_9GAMM</name>
<dbReference type="AlphaFoldDB" id="A0A432WUT8"/>
<dbReference type="RefSeq" id="WP_126806850.1">
    <property type="nucleotide sequence ID" value="NZ_PIPP01000002.1"/>
</dbReference>
<organism evidence="7 8">
    <name type="scientific">Aliidiomarina shirensis</name>
    <dbReference type="NCBI Taxonomy" id="1048642"/>
    <lineage>
        <taxon>Bacteria</taxon>
        <taxon>Pseudomonadati</taxon>
        <taxon>Pseudomonadota</taxon>
        <taxon>Gammaproteobacteria</taxon>
        <taxon>Alteromonadales</taxon>
        <taxon>Idiomarinaceae</taxon>
        <taxon>Aliidiomarina</taxon>
    </lineage>
</organism>
<evidence type="ECO:0000256" key="6">
    <source>
        <dbReference type="NCBIfam" id="TIGR00152"/>
    </source>
</evidence>
<comment type="caution">
    <text evidence="7">The sequence shown here is derived from an EMBL/GenBank/DDBJ whole genome shotgun (WGS) entry which is preliminary data.</text>
</comment>
<dbReference type="InterPro" id="IPR027417">
    <property type="entry name" value="P-loop_NTPase"/>
</dbReference>
<dbReference type="InterPro" id="IPR001977">
    <property type="entry name" value="Depp_CoAkinase"/>
</dbReference>
<evidence type="ECO:0000256" key="4">
    <source>
        <dbReference type="ARBA" id="ARBA00022993"/>
    </source>
</evidence>
<dbReference type="HAMAP" id="MF_00376">
    <property type="entry name" value="Dephospho_CoA_kinase"/>
    <property type="match status" value="1"/>
</dbReference>
<dbReference type="GO" id="GO:0005737">
    <property type="term" value="C:cytoplasm"/>
    <property type="evidence" value="ECO:0007669"/>
    <property type="project" value="UniProtKB-SubCell"/>
</dbReference>
<dbReference type="Pfam" id="PF01121">
    <property type="entry name" value="CoaE"/>
    <property type="match status" value="1"/>
</dbReference>
<evidence type="ECO:0000256" key="3">
    <source>
        <dbReference type="ARBA" id="ARBA00022840"/>
    </source>
</evidence>
<dbReference type="PANTHER" id="PTHR10695:SF46">
    <property type="entry name" value="BIFUNCTIONAL COENZYME A SYNTHASE-RELATED"/>
    <property type="match status" value="1"/>
</dbReference>
<dbReference type="GO" id="GO:0005524">
    <property type="term" value="F:ATP binding"/>
    <property type="evidence" value="ECO:0007669"/>
    <property type="project" value="UniProtKB-UniRule"/>
</dbReference>
<dbReference type="PROSITE" id="PS51219">
    <property type="entry name" value="DPCK"/>
    <property type="match status" value="1"/>
</dbReference>
<reference evidence="8" key="1">
    <citation type="journal article" date="2018" name="Front. Microbiol.">
        <title>Genome-Based Analysis Reveals the Taxonomy and Diversity of the Family Idiomarinaceae.</title>
        <authorList>
            <person name="Liu Y."/>
            <person name="Lai Q."/>
            <person name="Shao Z."/>
        </authorList>
    </citation>
    <scope>NUCLEOTIDE SEQUENCE [LARGE SCALE GENOMIC DNA]</scope>
    <source>
        <strain evidence="8">AIS</strain>
    </source>
</reference>